<gene>
    <name evidence="2" type="ORF">CLV78_1011034</name>
</gene>
<protein>
    <submittedName>
        <fullName evidence="2">Uncharacterized protein</fullName>
    </submittedName>
</protein>
<feature type="region of interest" description="Disordered" evidence="1">
    <location>
        <begin position="18"/>
        <end position="39"/>
    </location>
</feature>
<evidence type="ECO:0000313" key="3">
    <source>
        <dbReference type="Proteomes" id="UP000239480"/>
    </source>
</evidence>
<evidence type="ECO:0000256" key="1">
    <source>
        <dbReference type="SAM" id="MobiDB-lite"/>
    </source>
</evidence>
<dbReference type="EMBL" id="PVTD01000001">
    <property type="protein sequence ID" value="PRY26929.1"/>
    <property type="molecule type" value="Genomic_DNA"/>
</dbReference>
<sequence>MLDIHPGRILNGTAKNFSTASSIGQGSPDGLSTLPRTSGWMRDPQRFPVRIILPGYETGPDAEDDVNSQFNGQAEIVVLTGERDVLNMFGGW</sequence>
<organism evidence="2 3">
    <name type="scientific">Aliiruegeria haliotis</name>
    <dbReference type="NCBI Taxonomy" id="1280846"/>
    <lineage>
        <taxon>Bacteria</taxon>
        <taxon>Pseudomonadati</taxon>
        <taxon>Pseudomonadota</taxon>
        <taxon>Alphaproteobacteria</taxon>
        <taxon>Rhodobacterales</taxon>
        <taxon>Roseobacteraceae</taxon>
        <taxon>Aliiruegeria</taxon>
    </lineage>
</organism>
<accession>A0A2T0S0H0</accession>
<reference evidence="2 3" key="1">
    <citation type="submission" date="2018-03" db="EMBL/GenBank/DDBJ databases">
        <title>Genomic Encyclopedia of Archaeal and Bacterial Type Strains, Phase II (KMG-II): from individual species to whole genera.</title>
        <authorList>
            <person name="Goeker M."/>
        </authorList>
    </citation>
    <scope>NUCLEOTIDE SEQUENCE [LARGE SCALE GENOMIC DNA]</scope>
    <source>
        <strain evidence="2 3">DSM 29328</strain>
    </source>
</reference>
<dbReference type="AlphaFoldDB" id="A0A2T0S0H0"/>
<keyword evidence="3" id="KW-1185">Reference proteome</keyword>
<evidence type="ECO:0000313" key="2">
    <source>
        <dbReference type="EMBL" id="PRY26929.1"/>
    </source>
</evidence>
<name>A0A2T0S0H0_9RHOB</name>
<proteinExistence type="predicted"/>
<comment type="caution">
    <text evidence="2">The sequence shown here is derived from an EMBL/GenBank/DDBJ whole genome shotgun (WGS) entry which is preliminary data.</text>
</comment>
<dbReference type="Proteomes" id="UP000239480">
    <property type="component" value="Unassembled WGS sequence"/>
</dbReference>